<gene>
    <name evidence="3" type="ORF">SI8410_15019025</name>
</gene>
<proteinExistence type="predicted"/>
<accession>A0A7I8LEA9</accession>
<feature type="signal peptide" evidence="2">
    <location>
        <begin position="1"/>
        <end position="26"/>
    </location>
</feature>
<dbReference type="Proteomes" id="UP000663760">
    <property type="component" value="Chromosome 15"/>
</dbReference>
<protein>
    <submittedName>
        <fullName evidence="3">Uncharacterized protein</fullName>
    </submittedName>
</protein>
<reference evidence="3" key="1">
    <citation type="submission" date="2020-02" db="EMBL/GenBank/DDBJ databases">
        <authorList>
            <person name="Scholz U."/>
            <person name="Mascher M."/>
            <person name="Fiebig A."/>
        </authorList>
    </citation>
    <scope>NUCLEOTIDE SEQUENCE</scope>
</reference>
<name>A0A7I8LEA9_SPIIN</name>
<feature type="chain" id="PRO_5029695965" evidence="2">
    <location>
        <begin position="27"/>
        <end position="195"/>
    </location>
</feature>
<dbReference type="AlphaFoldDB" id="A0A7I8LEA9"/>
<keyword evidence="1" id="KW-0175">Coiled coil</keyword>
<dbReference type="EMBL" id="LR746278">
    <property type="protein sequence ID" value="CAA7408347.1"/>
    <property type="molecule type" value="Genomic_DNA"/>
</dbReference>
<evidence type="ECO:0000313" key="4">
    <source>
        <dbReference type="Proteomes" id="UP000663760"/>
    </source>
</evidence>
<evidence type="ECO:0000256" key="1">
    <source>
        <dbReference type="SAM" id="Coils"/>
    </source>
</evidence>
<sequence length="195" mass="21682">MARGRKTVAGVPALVFLLPLLPLSLSFLVTCTSMMKDATEDPQPKILDGVEEGKERVMLRADWTRDMISRILGWWRGYPGEAADLGTENAEKIVYEANDHCVDRESAATQFASEQMGHAEDAARYVSAKVSERADRSREALEAAYREAMEKEVEAYKTATETLTEAAKVIYEEAKERMSRATGDLGAEMLKEAEL</sequence>
<keyword evidence="2" id="KW-0732">Signal</keyword>
<organism evidence="3 4">
    <name type="scientific">Spirodela intermedia</name>
    <name type="common">Intermediate duckweed</name>
    <dbReference type="NCBI Taxonomy" id="51605"/>
    <lineage>
        <taxon>Eukaryota</taxon>
        <taxon>Viridiplantae</taxon>
        <taxon>Streptophyta</taxon>
        <taxon>Embryophyta</taxon>
        <taxon>Tracheophyta</taxon>
        <taxon>Spermatophyta</taxon>
        <taxon>Magnoliopsida</taxon>
        <taxon>Liliopsida</taxon>
        <taxon>Araceae</taxon>
        <taxon>Lemnoideae</taxon>
        <taxon>Spirodela</taxon>
    </lineage>
</organism>
<evidence type="ECO:0000313" key="3">
    <source>
        <dbReference type="EMBL" id="CAA7408347.1"/>
    </source>
</evidence>
<keyword evidence="4" id="KW-1185">Reference proteome</keyword>
<evidence type="ECO:0000256" key="2">
    <source>
        <dbReference type="SAM" id="SignalP"/>
    </source>
</evidence>
<feature type="coiled-coil region" evidence="1">
    <location>
        <begin position="131"/>
        <end position="166"/>
    </location>
</feature>